<dbReference type="PANTHER" id="PTHR39160">
    <property type="entry name" value="CELL WALL-BINDING PROTEIN YOCH"/>
    <property type="match status" value="1"/>
</dbReference>
<evidence type="ECO:0000256" key="1">
    <source>
        <dbReference type="ARBA" id="ARBA00022729"/>
    </source>
</evidence>
<dbReference type="InterPro" id="IPR036908">
    <property type="entry name" value="RlpA-like_sf"/>
</dbReference>
<proteinExistence type="predicted"/>
<feature type="region of interest" description="Disordered" evidence="2">
    <location>
        <begin position="67"/>
        <end position="93"/>
    </location>
</feature>
<feature type="chain" id="PRO_5046323118" evidence="3">
    <location>
        <begin position="28"/>
        <end position="191"/>
    </location>
</feature>
<feature type="domain" description="3D" evidence="4">
    <location>
        <begin position="130"/>
        <end position="190"/>
    </location>
</feature>
<dbReference type="PANTHER" id="PTHR39160:SF4">
    <property type="entry name" value="RESUSCITATION-PROMOTING FACTOR RPFB"/>
    <property type="match status" value="1"/>
</dbReference>
<evidence type="ECO:0000313" key="5">
    <source>
        <dbReference type="EMBL" id="MFD2638010.1"/>
    </source>
</evidence>
<sequence length="191" mass="21046">MSIRLVSAFAFLLTFGALMMLSTPLSAAKIQPTTLDNNTGAQEHHVQFFSKANHQLAKKDEIKLIKPEPKKEKAQQTQEKQNNQDIQQVSKESQNGKQMYVKATAYTAYCDGCSGTTYTGVDLRANPDQKVIAVDPDVIPLGSRVWVEGYGTAIAADIGSAINGNEIDIFMPKEADALRYGVKQIRIRILD</sequence>
<dbReference type="SUPFAM" id="SSF50685">
    <property type="entry name" value="Barwin-like endoglucanases"/>
    <property type="match status" value="1"/>
</dbReference>
<dbReference type="RefSeq" id="WP_377327554.1">
    <property type="nucleotide sequence ID" value="NZ_JBHUMZ010000011.1"/>
</dbReference>
<accession>A0ABW5Q8K2</accession>
<dbReference type="Proteomes" id="UP001597452">
    <property type="component" value="Unassembled WGS sequence"/>
</dbReference>
<dbReference type="CDD" id="cd14667">
    <property type="entry name" value="3D_containing_proteins"/>
    <property type="match status" value="1"/>
</dbReference>
<dbReference type="InterPro" id="IPR010611">
    <property type="entry name" value="3D_dom"/>
</dbReference>
<evidence type="ECO:0000313" key="6">
    <source>
        <dbReference type="Proteomes" id="UP001597452"/>
    </source>
</evidence>
<reference evidence="6" key="1">
    <citation type="journal article" date="2019" name="Int. J. Syst. Evol. Microbiol.">
        <title>The Global Catalogue of Microorganisms (GCM) 10K type strain sequencing project: providing services to taxonomists for standard genome sequencing and annotation.</title>
        <authorList>
            <consortium name="The Broad Institute Genomics Platform"/>
            <consortium name="The Broad Institute Genome Sequencing Center for Infectious Disease"/>
            <person name="Wu L."/>
            <person name="Ma J."/>
        </authorList>
    </citation>
    <scope>NUCLEOTIDE SEQUENCE [LARGE SCALE GENOMIC DNA]</scope>
    <source>
        <strain evidence="6">TISTR 1571</strain>
    </source>
</reference>
<gene>
    <name evidence="5" type="ORF">ACFSW4_03835</name>
</gene>
<dbReference type="InterPro" id="IPR051933">
    <property type="entry name" value="Resuscitation_pf_RpfB"/>
</dbReference>
<evidence type="ECO:0000256" key="3">
    <source>
        <dbReference type="SAM" id="SignalP"/>
    </source>
</evidence>
<dbReference type="Pfam" id="PF06725">
    <property type="entry name" value="3D"/>
    <property type="match status" value="1"/>
</dbReference>
<protein>
    <submittedName>
        <fullName evidence="5">3D domain-containing protein</fullName>
    </submittedName>
</protein>
<keyword evidence="6" id="KW-1185">Reference proteome</keyword>
<comment type="caution">
    <text evidence="5">The sequence shown here is derived from an EMBL/GenBank/DDBJ whole genome shotgun (WGS) entry which is preliminary data.</text>
</comment>
<organism evidence="5 6">
    <name type="scientific">Piscibacillus salipiscarius</name>
    <dbReference type="NCBI Taxonomy" id="299480"/>
    <lineage>
        <taxon>Bacteria</taxon>
        <taxon>Bacillati</taxon>
        <taxon>Bacillota</taxon>
        <taxon>Bacilli</taxon>
        <taxon>Bacillales</taxon>
        <taxon>Bacillaceae</taxon>
        <taxon>Piscibacillus</taxon>
    </lineage>
</organism>
<dbReference type="Gene3D" id="2.40.40.10">
    <property type="entry name" value="RlpA-like domain"/>
    <property type="match status" value="1"/>
</dbReference>
<evidence type="ECO:0000256" key="2">
    <source>
        <dbReference type="SAM" id="MobiDB-lite"/>
    </source>
</evidence>
<dbReference type="InterPro" id="IPR059180">
    <property type="entry name" value="3D_YorM"/>
</dbReference>
<evidence type="ECO:0000259" key="4">
    <source>
        <dbReference type="Pfam" id="PF06725"/>
    </source>
</evidence>
<name>A0ABW5Q8K2_9BACI</name>
<feature type="compositionally biased region" description="Low complexity" evidence="2">
    <location>
        <begin position="75"/>
        <end position="88"/>
    </location>
</feature>
<keyword evidence="1 3" id="KW-0732">Signal</keyword>
<dbReference type="EMBL" id="JBHUMZ010000011">
    <property type="protein sequence ID" value="MFD2638010.1"/>
    <property type="molecule type" value="Genomic_DNA"/>
</dbReference>
<feature type="signal peptide" evidence="3">
    <location>
        <begin position="1"/>
        <end position="27"/>
    </location>
</feature>